<dbReference type="GO" id="GO:0070062">
    <property type="term" value="C:extracellular exosome"/>
    <property type="evidence" value="ECO:0007669"/>
    <property type="project" value="TreeGrafter"/>
</dbReference>
<reference evidence="22" key="2">
    <citation type="submission" date="2025-08" db="UniProtKB">
        <authorList>
            <consortium name="Ensembl"/>
        </authorList>
    </citation>
    <scope>IDENTIFICATION</scope>
</reference>
<evidence type="ECO:0000256" key="15">
    <source>
        <dbReference type="ARBA" id="ARBA00023180"/>
    </source>
</evidence>
<evidence type="ECO:0000256" key="10">
    <source>
        <dbReference type="ARBA" id="ARBA00022737"/>
    </source>
</evidence>
<feature type="active site" description="Charge relay system" evidence="17">
    <location>
        <position position="652"/>
    </location>
</feature>
<comment type="cofactor">
    <cofactor evidence="2">
        <name>Mg(2+)</name>
        <dbReference type="ChEBI" id="CHEBI:18420"/>
    </cofactor>
</comment>
<dbReference type="SUPFAM" id="SSF57535">
    <property type="entry name" value="Complement control module/SCR domain"/>
    <property type="match status" value="4"/>
</dbReference>
<dbReference type="PROSITE" id="PS50923">
    <property type="entry name" value="SUSHI"/>
    <property type="match status" value="4"/>
</dbReference>
<dbReference type="GO" id="GO:0006956">
    <property type="term" value="P:complement activation"/>
    <property type="evidence" value="ECO:0007669"/>
    <property type="project" value="InterPro"/>
</dbReference>
<evidence type="ECO:0000256" key="1">
    <source>
        <dbReference type="ARBA" id="ARBA00001936"/>
    </source>
</evidence>
<evidence type="ECO:0000256" key="8">
    <source>
        <dbReference type="ARBA" id="ARBA00022670"/>
    </source>
</evidence>
<dbReference type="InterPro" id="IPR002035">
    <property type="entry name" value="VWF_A"/>
</dbReference>
<comment type="subcellular location">
    <subcellularLocation>
        <location evidence="3">Cell surface</location>
    </subcellularLocation>
    <subcellularLocation>
        <location evidence="4">Secreted</location>
    </subcellularLocation>
</comment>
<evidence type="ECO:0000256" key="17">
    <source>
        <dbReference type="PIRSR" id="PIRSR001154-1"/>
    </source>
</evidence>
<keyword evidence="13" id="KW-0391">Immunity</keyword>
<feature type="domain" description="Sushi" evidence="21">
    <location>
        <begin position="177"/>
        <end position="236"/>
    </location>
</feature>
<keyword evidence="6" id="KW-0399">Innate immunity</keyword>
<evidence type="ECO:0000259" key="20">
    <source>
        <dbReference type="PROSITE" id="PS50240"/>
    </source>
</evidence>
<evidence type="ECO:0000256" key="4">
    <source>
        <dbReference type="ARBA" id="ARBA00004613"/>
    </source>
</evidence>
<evidence type="ECO:0000256" key="3">
    <source>
        <dbReference type="ARBA" id="ARBA00004241"/>
    </source>
</evidence>
<keyword evidence="8" id="KW-0645">Protease</keyword>
<evidence type="ECO:0000313" key="23">
    <source>
        <dbReference type="Proteomes" id="UP001501920"/>
    </source>
</evidence>
<keyword evidence="10" id="KW-0677">Repeat</keyword>
<dbReference type="InterPro" id="IPR000436">
    <property type="entry name" value="Sushi_SCR_CCP_dom"/>
</dbReference>
<dbReference type="Gene3D" id="3.40.50.410">
    <property type="entry name" value="von Willebrand factor, type A domain"/>
    <property type="match status" value="1"/>
</dbReference>
<protein>
    <recommendedName>
        <fullName evidence="16">C3/C5 convertase</fullName>
    </recommendedName>
</protein>
<dbReference type="Pfam" id="PF00084">
    <property type="entry name" value="Sushi"/>
    <property type="match status" value="4"/>
</dbReference>
<comment type="caution">
    <text evidence="18">Lacks conserved residue(s) required for the propagation of feature annotation.</text>
</comment>
<dbReference type="InterPro" id="IPR001254">
    <property type="entry name" value="Trypsin_dom"/>
</dbReference>
<keyword evidence="14 18" id="KW-1015">Disulfide bond</keyword>
<feature type="disulfide bond" evidence="18">
    <location>
        <begin position="207"/>
        <end position="234"/>
    </location>
</feature>
<evidence type="ECO:0000256" key="6">
    <source>
        <dbReference type="ARBA" id="ARBA00022588"/>
    </source>
</evidence>
<evidence type="ECO:0000256" key="14">
    <source>
        <dbReference type="ARBA" id="ARBA00023157"/>
    </source>
</evidence>
<dbReference type="Gene3D" id="2.40.10.10">
    <property type="entry name" value="Trypsin-like serine proteases"/>
    <property type="match status" value="2"/>
</dbReference>
<dbReference type="GeneTree" id="ENSGT00940000165141"/>
<evidence type="ECO:0000256" key="5">
    <source>
        <dbReference type="ARBA" id="ARBA00022525"/>
    </source>
</evidence>
<reference evidence="22" key="3">
    <citation type="submission" date="2025-09" db="UniProtKB">
        <authorList>
            <consortium name="Ensembl"/>
        </authorList>
    </citation>
    <scope>IDENTIFICATION</scope>
</reference>
<feature type="domain" description="Peptidase S1" evidence="20">
    <location>
        <begin position="543"/>
        <end position="828"/>
    </location>
</feature>
<dbReference type="GO" id="GO:0045087">
    <property type="term" value="P:innate immune response"/>
    <property type="evidence" value="ECO:0007669"/>
    <property type="project" value="UniProtKB-KW"/>
</dbReference>
<evidence type="ECO:0000256" key="11">
    <source>
        <dbReference type="ARBA" id="ARBA00022801"/>
    </source>
</evidence>
<dbReference type="GO" id="GO:0006508">
    <property type="term" value="P:proteolysis"/>
    <property type="evidence" value="ECO:0007669"/>
    <property type="project" value="UniProtKB-KW"/>
</dbReference>
<dbReference type="PRINTS" id="PR00722">
    <property type="entry name" value="CHYMOTRYPSIN"/>
</dbReference>
<evidence type="ECO:0000256" key="13">
    <source>
        <dbReference type="ARBA" id="ARBA00022859"/>
    </source>
</evidence>
<dbReference type="Pfam" id="PF00092">
    <property type="entry name" value="VWA"/>
    <property type="match status" value="1"/>
</dbReference>
<feature type="domain" description="Sushi" evidence="21">
    <location>
        <begin position="239"/>
        <end position="296"/>
    </location>
</feature>
<sequence>MDYSTKMVQNKFLHCIIIVYCSVSGHTSDYNYDYYESNCKLSESISGGTVTYSNEGAVGSEVTYQCKDGFKPYPVSKKVCSSKGIWEPKTSRMKCEEEFDYGDYEEPHKNCSEAEVIKGGSVSYSRGGLEGSVLTYHCKAGHYPYPVNSRVCNSEGDWSVMVLPNGKIVSTATCKEVLCPAQLQLENGEFLPRKQWFKVGETQAFSCKEGYALRGSVQRNCTELGQWTGTTPVCDDQTEDCRNPGTPPGAMRSGSRFRIGDKVKYRCQSGLDLLGPDVRECLNVREWSGPDPRCQAQYTFDLPETVAQAMGGSLSAVMEVSSPELRKKDQGFGRAMKVAEGRLNIFILLDTSGSISEEDFTKAKQATANLIRKLGSYDVEMKFDIISYATEPKDIITIMDPSSSSVDFVVRRLMDFNHTSHGKKTGTNLYNALNEVYKRLAWLKEQKDGRFNETQNVILIETDGYSNMGNNPQHILSFIRELLGYKGSAIDNTAEELLDVYVFGIGQNVKRTELKNIASSKIKEQHLFVLSSYTVLGEIFNSMINDTAVTKCGVAKEHDFKTLQAGNTRPWQVAITWKTKPCQGAILTENWIITAAHCLIKLNGGEVENATASEVQIMHGNGNTKASSIILHPDFNINRLRNKNVNEFYDYDVALIYVSSKIKLSSEARPICLPCTKASNRALKMSPDSTCEKHENSLLDLGETQAYFISQGKTRKQTHIQNNEKVNYIASTSLSSNKLVNLTDVVTNRFLCTGGSAAHKDELTCKGDSGGPLFLRKGMRYFQVGVVSWGTKYVCDSNSKPSSDIPEDARDFHISVFSIIPWLKQHLGKDLDFLPI</sequence>
<evidence type="ECO:0000256" key="7">
    <source>
        <dbReference type="ARBA" id="ARBA00022659"/>
    </source>
</evidence>
<dbReference type="InterPro" id="IPR018114">
    <property type="entry name" value="TRYPSIN_HIS"/>
</dbReference>
<dbReference type="InterPro" id="IPR001314">
    <property type="entry name" value="Peptidase_S1A"/>
</dbReference>
<dbReference type="PIRSF" id="PIRSF001154">
    <property type="entry name" value="Compl_C2_B"/>
    <property type="match status" value="1"/>
</dbReference>
<dbReference type="AlphaFoldDB" id="A0AAR2KN31"/>
<dbReference type="SMART" id="SM00032">
    <property type="entry name" value="CCP"/>
    <property type="match status" value="4"/>
</dbReference>
<dbReference type="InterPro" id="IPR043504">
    <property type="entry name" value="Peptidase_S1_PA_chymotrypsin"/>
</dbReference>
<keyword evidence="7 18" id="KW-0768">Sushi</keyword>
<keyword evidence="12" id="KW-0720">Serine protease</keyword>
<dbReference type="SUPFAM" id="SSF53300">
    <property type="entry name" value="vWA-like"/>
    <property type="match status" value="1"/>
</dbReference>
<dbReference type="PROSITE" id="PS00134">
    <property type="entry name" value="TRYPSIN_HIS"/>
    <property type="match status" value="1"/>
</dbReference>
<reference evidence="22 23" key="1">
    <citation type="submission" date="2020-10" db="EMBL/GenBank/DDBJ databases">
        <title>Pygocentrus nattereri (red-bellied piranha) genome, fPygNat1, primary haplotype.</title>
        <authorList>
            <person name="Myers G."/>
            <person name="Meyer A."/>
            <person name="Karagic N."/>
            <person name="Pippel M."/>
            <person name="Winkler S."/>
            <person name="Tracey A."/>
            <person name="Wood J."/>
            <person name="Formenti G."/>
            <person name="Howe K."/>
            <person name="Fedrigo O."/>
            <person name="Jarvis E.D."/>
        </authorList>
    </citation>
    <scope>NUCLEOTIDE SEQUENCE [LARGE SCALE GENOMIC DNA]</scope>
</reference>
<dbReference type="InterPro" id="IPR036465">
    <property type="entry name" value="vWFA_dom_sf"/>
</dbReference>
<dbReference type="GO" id="GO:0009617">
    <property type="term" value="P:response to bacterium"/>
    <property type="evidence" value="ECO:0007669"/>
    <property type="project" value="TreeGrafter"/>
</dbReference>
<dbReference type="PANTHER" id="PTHR46393:SF8">
    <property type="entry name" value="COMPLEMENT C2"/>
    <property type="match status" value="1"/>
</dbReference>
<evidence type="ECO:0000256" key="9">
    <source>
        <dbReference type="ARBA" id="ARBA00022729"/>
    </source>
</evidence>
<evidence type="ECO:0000313" key="22">
    <source>
        <dbReference type="Ensembl" id="ENSPNAP00000063879.1"/>
    </source>
</evidence>
<dbReference type="InterPro" id="IPR035976">
    <property type="entry name" value="Sushi/SCR/CCP_sf"/>
</dbReference>
<dbReference type="GO" id="GO:0004252">
    <property type="term" value="F:serine-type endopeptidase activity"/>
    <property type="evidence" value="ECO:0007669"/>
    <property type="project" value="InterPro"/>
</dbReference>
<dbReference type="SMART" id="SM00020">
    <property type="entry name" value="Tryp_SPc"/>
    <property type="match status" value="1"/>
</dbReference>
<dbReference type="Proteomes" id="UP001501920">
    <property type="component" value="Chromosome 17"/>
</dbReference>
<keyword evidence="23" id="KW-1185">Reference proteome</keyword>
<dbReference type="Pfam" id="PF00089">
    <property type="entry name" value="Trypsin"/>
    <property type="match status" value="1"/>
</dbReference>
<evidence type="ECO:0000256" key="2">
    <source>
        <dbReference type="ARBA" id="ARBA00001946"/>
    </source>
</evidence>
<keyword evidence="9" id="KW-0732">Signal</keyword>
<dbReference type="GO" id="GO:0009986">
    <property type="term" value="C:cell surface"/>
    <property type="evidence" value="ECO:0007669"/>
    <property type="project" value="UniProtKB-SubCell"/>
</dbReference>
<dbReference type="InterPro" id="IPR011360">
    <property type="entry name" value="Compl_C2_B"/>
</dbReference>
<keyword evidence="11" id="KW-0378">Hydrolase</keyword>
<evidence type="ECO:0000256" key="12">
    <source>
        <dbReference type="ARBA" id="ARBA00022825"/>
    </source>
</evidence>
<dbReference type="SUPFAM" id="SSF50494">
    <property type="entry name" value="Trypsin-like serine proteases"/>
    <property type="match status" value="1"/>
</dbReference>
<dbReference type="InterPro" id="IPR009003">
    <property type="entry name" value="Peptidase_S1_PA"/>
</dbReference>
<dbReference type="SMART" id="SM00327">
    <property type="entry name" value="VWA"/>
    <property type="match status" value="1"/>
</dbReference>
<dbReference type="Ensembl" id="ENSPNAT00000079999.1">
    <property type="protein sequence ID" value="ENSPNAP00000063879.1"/>
    <property type="gene ID" value="ENSPNAG00000001744.2"/>
</dbReference>
<dbReference type="CDD" id="cd00033">
    <property type="entry name" value="CCP"/>
    <property type="match status" value="4"/>
</dbReference>
<dbReference type="PROSITE" id="PS50234">
    <property type="entry name" value="VWFA"/>
    <property type="match status" value="1"/>
</dbReference>
<dbReference type="PANTHER" id="PTHR46393">
    <property type="entry name" value="SUSHI DOMAIN-CONTAINING PROTEIN"/>
    <property type="match status" value="1"/>
</dbReference>
<organism evidence="22 23">
    <name type="scientific">Pygocentrus nattereri</name>
    <name type="common">Red-bellied piranha</name>
    <dbReference type="NCBI Taxonomy" id="42514"/>
    <lineage>
        <taxon>Eukaryota</taxon>
        <taxon>Metazoa</taxon>
        <taxon>Chordata</taxon>
        <taxon>Craniata</taxon>
        <taxon>Vertebrata</taxon>
        <taxon>Euteleostomi</taxon>
        <taxon>Actinopterygii</taxon>
        <taxon>Neopterygii</taxon>
        <taxon>Teleostei</taxon>
        <taxon>Ostariophysi</taxon>
        <taxon>Characiformes</taxon>
        <taxon>Characoidei</taxon>
        <taxon>Pygocentrus</taxon>
    </lineage>
</organism>
<feature type="domain" description="Sushi" evidence="21">
    <location>
        <begin position="37"/>
        <end position="97"/>
    </location>
</feature>
<dbReference type="CDD" id="cd00190">
    <property type="entry name" value="Tryp_SPc"/>
    <property type="match status" value="1"/>
</dbReference>
<feature type="domain" description="VWFA" evidence="19">
    <location>
        <begin position="344"/>
        <end position="543"/>
    </location>
</feature>
<evidence type="ECO:0000259" key="21">
    <source>
        <dbReference type="PROSITE" id="PS50923"/>
    </source>
</evidence>
<dbReference type="PROSITE" id="PS50240">
    <property type="entry name" value="TRYPSIN_DOM"/>
    <property type="match status" value="1"/>
</dbReference>
<evidence type="ECO:0000256" key="16">
    <source>
        <dbReference type="ARBA" id="ARBA00029636"/>
    </source>
</evidence>
<evidence type="ECO:0000259" key="19">
    <source>
        <dbReference type="PROSITE" id="PS50234"/>
    </source>
</evidence>
<feature type="domain" description="Sushi" evidence="21">
    <location>
        <begin position="109"/>
        <end position="176"/>
    </location>
</feature>
<dbReference type="Gene3D" id="2.10.70.10">
    <property type="entry name" value="Complement Module, domain 1"/>
    <property type="match status" value="4"/>
</dbReference>
<evidence type="ECO:0000256" key="18">
    <source>
        <dbReference type="PROSITE-ProRule" id="PRU00302"/>
    </source>
</evidence>
<keyword evidence="5" id="KW-0964">Secreted</keyword>
<name>A0AAR2KN31_PYGNA</name>
<proteinExistence type="predicted"/>
<feature type="active site" description="Charge relay system" evidence="17">
    <location>
        <position position="769"/>
    </location>
</feature>
<accession>A0AAR2KN31</accession>
<keyword evidence="15" id="KW-0325">Glycoprotein</keyword>
<comment type="cofactor">
    <cofactor evidence="1">
        <name>Mn(2+)</name>
        <dbReference type="ChEBI" id="CHEBI:29035"/>
    </cofactor>
</comment>
<feature type="disulfide bond" evidence="18">
    <location>
        <begin position="267"/>
        <end position="294"/>
    </location>
</feature>
<feature type="active site" description="Charge relay system" evidence="17">
    <location>
        <position position="597"/>
    </location>
</feature>